<dbReference type="AlphaFoldDB" id="A0A562S439"/>
<keyword evidence="2" id="KW-1185">Reference proteome</keyword>
<comment type="caution">
    <text evidence="1">The sequence shown here is derived from an EMBL/GenBank/DDBJ whole genome shotgun (WGS) entry which is preliminary data.</text>
</comment>
<organism evidence="1 2">
    <name type="scientific">Desulfobotulus alkaliphilus</name>
    <dbReference type="NCBI Taxonomy" id="622671"/>
    <lineage>
        <taxon>Bacteria</taxon>
        <taxon>Pseudomonadati</taxon>
        <taxon>Thermodesulfobacteriota</taxon>
        <taxon>Desulfobacteria</taxon>
        <taxon>Desulfobacterales</taxon>
        <taxon>Desulfobacteraceae</taxon>
        <taxon>Desulfobotulus</taxon>
    </lineage>
</organism>
<name>A0A562S439_9BACT</name>
<evidence type="ECO:0000313" key="1">
    <source>
        <dbReference type="EMBL" id="TWI75320.1"/>
    </source>
</evidence>
<dbReference type="Proteomes" id="UP000318307">
    <property type="component" value="Unassembled WGS sequence"/>
</dbReference>
<reference evidence="1 2" key="1">
    <citation type="submission" date="2019-07" db="EMBL/GenBank/DDBJ databases">
        <title>Genome sequencing of 100 strains of the haloalkaliphilic chemolithoautotrophic sulfur-oxidizing bacterium Thioalkalivibrio.</title>
        <authorList>
            <person name="Muyzer G."/>
        </authorList>
    </citation>
    <scope>NUCLEOTIDE SEQUENCE [LARGE SCALE GENOMIC DNA]</scope>
    <source>
        <strain evidence="1 2">ASO4-4</strain>
    </source>
</reference>
<accession>A0A562S439</accession>
<sequence>MRISMTVTMGQGGCLLDISDKMSEDSRTSARRAGAVARAAGEMSQTISNIASMRPRER</sequence>
<evidence type="ECO:0000313" key="2">
    <source>
        <dbReference type="Proteomes" id="UP000318307"/>
    </source>
</evidence>
<dbReference type="EMBL" id="VLLC01000004">
    <property type="protein sequence ID" value="TWI75320.1"/>
    <property type="molecule type" value="Genomic_DNA"/>
</dbReference>
<protein>
    <submittedName>
        <fullName evidence="1">Uncharacterized protein</fullName>
    </submittedName>
</protein>
<gene>
    <name evidence="1" type="ORF">LZ24_00771</name>
</gene>
<proteinExistence type="predicted"/>